<comment type="caution">
    <text evidence="1">The sequence shown here is derived from an EMBL/GenBank/DDBJ whole genome shotgun (WGS) entry which is preliminary data.</text>
</comment>
<dbReference type="EC" id="2.4.-.-" evidence="1"/>
<dbReference type="RefSeq" id="WP_377567807.1">
    <property type="nucleotide sequence ID" value="NZ_JBHTJZ010000067.1"/>
</dbReference>
<name>A0ABW3HX44_9BACL</name>
<reference evidence="2" key="1">
    <citation type="journal article" date="2019" name="Int. J. Syst. Evol. Microbiol.">
        <title>The Global Catalogue of Microorganisms (GCM) 10K type strain sequencing project: providing services to taxonomists for standard genome sequencing and annotation.</title>
        <authorList>
            <consortium name="The Broad Institute Genomics Platform"/>
            <consortium name="The Broad Institute Genome Sequencing Center for Infectious Disease"/>
            <person name="Wu L."/>
            <person name="Ma J."/>
        </authorList>
    </citation>
    <scope>NUCLEOTIDE SEQUENCE [LARGE SCALE GENOMIC DNA]</scope>
    <source>
        <strain evidence="2">CCUG 59129</strain>
    </source>
</reference>
<keyword evidence="1" id="KW-0328">Glycosyltransferase</keyword>
<dbReference type="Pfam" id="PF13692">
    <property type="entry name" value="Glyco_trans_1_4"/>
    <property type="match status" value="1"/>
</dbReference>
<keyword evidence="2" id="KW-1185">Reference proteome</keyword>
<dbReference type="GO" id="GO:0016757">
    <property type="term" value="F:glycosyltransferase activity"/>
    <property type="evidence" value="ECO:0007669"/>
    <property type="project" value="UniProtKB-KW"/>
</dbReference>
<protein>
    <submittedName>
        <fullName evidence="1">Glycosyltransferase</fullName>
        <ecNumber evidence="1">2.4.-.-</ecNumber>
    </submittedName>
</protein>
<sequence length="374" mass="42955">MEQISNQLNENFNSKDKIILFPSPSCPWGYLFQRPQQLARAFAKKGFKVIYMVDTSFTYAPDWYVRGLNRIEESIFLYNDGLGGKVLTENLRNIYTIIWQYWPHQNSVIEQFQKHHNTSLVYDCIDHLTTFDEYPEIMSHHSKALENADVVIATANSIKKEVSKWRDDCLLIQNGVNVEDFKTVLHKASDSDSITLGYYGAIAEWFDYELIKQVAILRPNWNFIIVGEVYPACIIQVRELSKISNIQFLPRVTYSEIPELLGQFDIALLPFKINEITRNTSPVKIFEYMAGGKITISSSLPEVIGLHGVLTYDTQEEMLKQIHNAITLKNDEKYVNSLKLEAINHSWISKVDLILKHMTDGGMVNGSAPKNTDF</sequence>
<evidence type="ECO:0000313" key="2">
    <source>
        <dbReference type="Proteomes" id="UP001596989"/>
    </source>
</evidence>
<dbReference type="PANTHER" id="PTHR12526:SF630">
    <property type="entry name" value="GLYCOSYLTRANSFERASE"/>
    <property type="match status" value="1"/>
</dbReference>
<proteinExistence type="predicted"/>
<keyword evidence="1" id="KW-0808">Transferase</keyword>
<organism evidence="1 2">
    <name type="scientific">Paenibacillus chungangensis</name>
    <dbReference type="NCBI Taxonomy" id="696535"/>
    <lineage>
        <taxon>Bacteria</taxon>
        <taxon>Bacillati</taxon>
        <taxon>Bacillota</taxon>
        <taxon>Bacilli</taxon>
        <taxon>Bacillales</taxon>
        <taxon>Paenibacillaceae</taxon>
        <taxon>Paenibacillus</taxon>
    </lineage>
</organism>
<gene>
    <name evidence="1" type="ORF">ACFQ2I_20975</name>
</gene>
<dbReference type="Gene3D" id="3.40.50.2000">
    <property type="entry name" value="Glycogen Phosphorylase B"/>
    <property type="match status" value="2"/>
</dbReference>
<dbReference type="Proteomes" id="UP001596989">
    <property type="component" value="Unassembled WGS sequence"/>
</dbReference>
<dbReference type="SUPFAM" id="SSF53756">
    <property type="entry name" value="UDP-Glycosyltransferase/glycogen phosphorylase"/>
    <property type="match status" value="1"/>
</dbReference>
<evidence type="ECO:0000313" key="1">
    <source>
        <dbReference type="EMBL" id="MFD0961820.1"/>
    </source>
</evidence>
<dbReference type="PANTHER" id="PTHR12526">
    <property type="entry name" value="GLYCOSYLTRANSFERASE"/>
    <property type="match status" value="1"/>
</dbReference>
<accession>A0ABW3HX44</accession>
<dbReference type="EMBL" id="JBHTJZ010000067">
    <property type="protein sequence ID" value="MFD0961820.1"/>
    <property type="molecule type" value="Genomic_DNA"/>
</dbReference>